<dbReference type="Pfam" id="PF13472">
    <property type="entry name" value="Lipase_GDSL_2"/>
    <property type="match status" value="1"/>
</dbReference>
<proteinExistence type="predicted"/>
<dbReference type="PANTHER" id="PTHR30383:SF31">
    <property type="entry name" value="SGNH HYDROLASE-TYPE ESTERASE DOMAIN-CONTAINING PROTEIN-RELATED"/>
    <property type="match status" value="1"/>
</dbReference>
<dbReference type="InterPro" id="IPR013830">
    <property type="entry name" value="SGNH_hydro"/>
</dbReference>
<keyword evidence="6" id="KW-1185">Reference proteome</keyword>
<protein>
    <recommendedName>
        <fullName evidence="4">SGNH hydrolase-type esterase domain-containing protein</fullName>
    </recommendedName>
</protein>
<dbReference type="InterPro" id="IPR013517">
    <property type="entry name" value="FG-GAP"/>
</dbReference>
<gene>
    <name evidence="5" type="ORF">DNG_00014</name>
</gene>
<evidence type="ECO:0000313" key="5">
    <source>
        <dbReference type="EMBL" id="SPN96486.1"/>
    </source>
</evidence>
<feature type="domain" description="SGNH hydrolase-type esterase" evidence="4">
    <location>
        <begin position="67"/>
        <end position="254"/>
    </location>
</feature>
<dbReference type="Pfam" id="PF13517">
    <property type="entry name" value="FG-GAP_3"/>
    <property type="match status" value="1"/>
</dbReference>
<evidence type="ECO:0000256" key="3">
    <source>
        <dbReference type="SAM" id="SignalP"/>
    </source>
</evidence>
<dbReference type="InterPro" id="IPR051532">
    <property type="entry name" value="Ester_Hydrolysis_Enzymes"/>
</dbReference>
<dbReference type="InterPro" id="IPR036514">
    <property type="entry name" value="SGNH_hydro_sf"/>
</dbReference>
<evidence type="ECO:0000256" key="1">
    <source>
        <dbReference type="ARBA" id="ARBA00022729"/>
    </source>
</evidence>
<evidence type="ECO:0000259" key="4">
    <source>
        <dbReference type="Pfam" id="PF13472"/>
    </source>
</evidence>
<accession>A0AAE8MN59</accession>
<dbReference type="Gene3D" id="3.40.50.1110">
    <property type="entry name" value="SGNH hydrolase"/>
    <property type="match status" value="1"/>
</dbReference>
<feature type="region of interest" description="Disordered" evidence="2">
    <location>
        <begin position="792"/>
        <end position="836"/>
    </location>
</feature>
<name>A0AAE8MN59_9PEZI</name>
<dbReference type="EMBL" id="ONZQ02000001">
    <property type="protein sequence ID" value="SPN96486.1"/>
    <property type="molecule type" value="Genomic_DNA"/>
</dbReference>
<dbReference type="SUPFAM" id="SSF52266">
    <property type="entry name" value="SGNH hydrolase"/>
    <property type="match status" value="1"/>
</dbReference>
<evidence type="ECO:0000313" key="6">
    <source>
        <dbReference type="Proteomes" id="UP001187682"/>
    </source>
</evidence>
<dbReference type="Proteomes" id="UP001187682">
    <property type="component" value="Unassembled WGS sequence"/>
</dbReference>
<reference evidence="5" key="1">
    <citation type="submission" date="2018-03" db="EMBL/GenBank/DDBJ databases">
        <authorList>
            <person name="Guldener U."/>
        </authorList>
    </citation>
    <scope>NUCLEOTIDE SEQUENCE</scope>
</reference>
<comment type="caution">
    <text evidence="5">The sequence shown here is derived from an EMBL/GenBank/DDBJ whole genome shotgun (WGS) entry which is preliminary data.</text>
</comment>
<sequence>MAWLGRLMAAFAVLTCGSTPMATALPPGHWIPGNVVAGNDSAHPFVDFPGVIKARQDDGLQLRILPLGASIMSGQGSPEHSGIRKWVRMALRNDGWDVNMVGTKQDGSDMKDMDHEATPGALIDQIRGYLQRSLPYKPNIVMINGGTNNALGGKDADKSYEIMDGILNDIWGYPDMGETCVILSTLLPGDYNDEALLRKLRIGATYRRLVTDYRNKKCIYLADTDPVGSPNTFLDVNGPYWTDDIHPNNEGHRRVAYIFYAAIHRALAAGKVKKAAPKESQDRSGCDKKFGNGIYAGETLLMARLSVNQGDGSGDTPPTFKDAGLIKTSEGKQSRVRLADIDGDGRGDYGIIGDDGKIRFWRNGWVDDVPKFWQYLGVRSSLNSGESGDTHADGVRFEDINGDGRDDSLWLDVAGMTTTYTNARSCQAGKEGDGLNVAWRQGFQNGKTSGPTHGGMGLWRVDHEYNDLRSRIFFARIYGTKPAFGNLGVQDYVFVVPEQINDKIKFKLWVWKNTGSGGTKLIADGNKYCNMMGHSSGAMDYVWTWSDGRMHLFPNAGKTQLSGGESFWGGSPGEIWNPGENLDRRDLHLADWDDDGDCDIIYVNPDNGNIRVWINDYPTKNTWDGAFREISAPKLSCNERRGIGIHDLAVRFADLTGNGRADYLCIAKDGLVRGSIHNDDDSFTDVGQIKFSEEKDRANLRWADVNGNGKDDMIWIDKLNGNGVAYYNGGRGNPDELSGSSFAWRSSGDPVYEGNHAGTCMYYPDLDGNGRADMHSIKGTWTNEAETWFNPSCGLRDVEGDDPEGVVDPKLPVQPGNPLDGPGPGEPGNEGDCKELDSDEWRSVTCANPFIKSHVDYTAEQRWEGLHVDDAWAASQAYIQCRHGQGSRDDSFSNVISDFFHAENAFHCDVWNADTNGCSGGSSKCVDVERSPVGSFILDSFKRIFGVNWSLYNSFGDVSSLLDIATLASDFGISPQDKASNFPLSIVLDILMLGFGFVMGPMWNKVIIPKVNPAGKPDIGSLKDTVNDAVKNSVTLGKDLFTKSNTIPPKDEVGLQTAIRSSFLGMVEAWRESIGEMNRIMFNGSPSSVLMLEGLMAGGRMLDREVIEKTEVEDLQKRLKRVMSAYMIPLTWRLSPEVFWPIIITEKLACDEAPAKDWTGFTWSYMTFKAYGKRYCKDGESFWLVGPKDYKKTCKNTDQARCDGFDVPPGFDSLVETKYGVSLDDVILGSINTWEANGRKNLERTPGELTTELLNNILDHEITTPNVFDIPICGMEEAILNWYEAYNGWVQPGPNFPCND</sequence>
<dbReference type="SUPFAM" id="SSF69318">
    <property type="entry name" value="Integrin alpha N-terminal domain"/>
    <property type="match status" value="1"/>
</dbReference>
<keyword evidence="1 3" id="KW-0732">Signal</keyword>
<evidence type="ECO:0000256" key="2">
    <source>
        <dbReference type="SAM" id="MobiDB-lite"/>
    </source>
</evidence>
<dbReference type="GO" id="GO:0004622">
    <property type="term" value="F:phosphatidylcholine lysophospholipase activity"/>
    <property type="evidence" value="ECO:0007669"/>
    <property type="project" value="TreeGrafter"/>
</dbReference>
<dbReference type="PANTHER" id="PTHR30383">
    <property type="entry name" value="THIOESTERASE 1/PROTEASE 1/LYSOPHOSPHOLIPASE L1"/>
    <property type="match status" value="1"/>
</dbReference>
<organism evidence="5 6">
    <name type="scientific">Cephalotrichum gorgonifer</name>
    <dbReference type="NCBI Taxonomy" id="2041049"/>
    <lineage>
        <taxon>Eukaryota</taxon>
        <taxon>Fungi</taxon>
        <taxon>Dikarya</taxon>
        <taxon>Ascomycota</taxon>
        <taxon>Pezizomycotina</taxon>
        <taxon>Sordariomycetes</taxon>
        <taxon>Hypocreomycetidae</taxon>
        <taxon>Microascales</taxon>
        <taxon>Microascaceae</taxon>
        <taxon>Cephalotrichum</taxon>
    </lineage>
</organism>
<feature type="signal peptide" evidence="3">
    <location>
        <begin position="1"/>
        <end position="24"/>
    </location>
</feature>
<feature type="chain" id="PRO_5042220060" description="SGNH hydrolase-type esterase domain-containing protein" evidence="3">
    <location>
        <begin position="25"/>
        <end position="1300"/>
    </location>
</feature>
<dbReference type="InterPro" id="IPR028994">
    <property type="entry name" value="Integrin_alpha_N"/>
</dbReference>